<feature type="domain" description="AMP-dependent synthetase/ligase" evidence="3">
    <location>
        <begin position="23"/>
        <end position="398"/>
    </location>
</feature>
<dbReference type="GO" id="GO:0031956">
    <property type="term" value="F:medium-chain fatty acid-CoA ligase activity"/>
    <property type="evidence" value="ECO:0007669"/>
    <property type="project" value="TreeGrafter"/>
</dbReference>
<feature type="domain" description="AMP-binding enzyme C-terminal" evidence="4">
    <location>
        <begin position="449"/>
        <end position="542"/>
    </location>
</feature>
<dbReference type="Pfam" id="PF00501">
    <property type="entry name" value="AMP-binding"/>
    <property type="match status" value="1"/>
</dbReference>
<reference evidence="5" key="1">
    <citation type="submission" date="2020-03" db="EMBL/GenBank/DDBJ databases">
        <title>A high-quality chromosome-level genome assembly of a woody plant with both climbing and erect habits, Rhamnella rubrinervis.</title>
        <authorList>
            <person name="Lu Z."/>
            <person name="Yang Y."/>
            <person name="Zhu X."/>
            <person name="Sun Y."/>
        </authorList>
    </citation>
    <scope>NUCLEOTIDE SEQUENCE</scope>
    <source>
        <strain evidence="5">BYM</strain>
        <tissue evidence="5">Leaf</tissue>
    </source>
</reference>
<protein>
    <recommendedName>
        <fullName evidence="7">2-succinylbenzoate--CoA ligase, chloroplastic/peroxisomal</fullName>
    </recommendedName>
</protein>
<sequence length="579" mass="64379">MGSYSDGHICQCLNRLSTLRHNSPLFISGDRERTGPEFVDSVLALAQGLLRLGLVSGDIVAIAAFNNEWYMEWLLAIAYVGGIAAPLNYRWCFEETMLTMDMVRPIMLVMDKSCNHWFSKLQNCDLPSLRWSVSLDSSSSNLISTWKLLTTEEIKKHFVRDLPLDYSWAPEGVVIICFTSGTTGRPKGVSISHSALIVQSLAKIAIVGYSEDDVYLHTAPLCHIGGLSSAIAMLMIGACHVLIPKFEANSALEAIEQYGVTSLITVPAMMADLIFTIRGKETRKGRDCVKKILNGGGGLSTELARHASKFFPRAKLLSAYGMTETCSSLTFMILYDPTSETTSQTLETPDERKCDSVQPQGVCVGKPAPHVELKISVERSSRIGRILTRGPHVMLGYWDQSPSKTSDSCNKHWLDTGDIGYVDDYGNVWLIGRTNGRIKSGGENVYPEEVESILSQHPGIMNAVIVGIPDARFTEMVVACIRLRTEWKWSNRSLGHSVVEEKLYLSSDILRQYCIKKSLTGFKIPKIFVLWKKPFPITSTGKNKYFRASLLFKKVTTWSSDMQNEVARSAIVKQSWSST</sequence>
<evidence type="ECO:0000259" key="4">
    <source>
        <dbReference type="Pfam" id="PF13193"/>
    </source>
</evidence>
<keyword evidence="6" id="KW-1185">Reference proteome</keyword>
<gene>
    <name evidence="5" type="ORF">FNV43_RR06378</name>
</gene>
<dbReference type="Proteomes" id="UP000796880">
    <property type="component" value="Unassembled WGS sequence"/>
</dbReference>
<keyword evidence="2" id="KW-0963">Cytoplasm</keyword>
<evidence type="ECO:0000259" key="3">
    <source>
        <dbReference type="Pfam" id="PF00501"/>
    </source>
</evidence>
<dbReference type="CDD" id="cd04433">
    <property type="entry name" value="AFD_class_I"/>
    <property type="match status" value="1"/>
</dbReference>
<dbReference type="EMBL" id="VOIH02000003">
    <property type="protein sequence ID" value="KAF3450298.1"/>
    <property type="molecule type" value="Genomic_DNA"/>
</dbReference>
<dbReference type="InterPro" id="IPR020845">
    <property type="entry name" value="AMP-binding_CS"/>
</dbReference>
<proteinExistence type="predicted"/>
<evidence type="ECO:0000256" key="1">
    <source>
        <dbReference type="ARBA" id="ARBA00004496"/>
    </source>
</evidence>
<name>A0A8K0HEH5_9ROSA</name>
<dbReference type="Pfam" id="PF13193">
    <property type="entry name" value="AMP-binding_C"/>
    <property type="match status" value="1"/>
</dbReference>
<dbReference type="OrthoDB" id="10253115at2759"/>
<evidence type="ECO:0008006" key="7">
    <source>
        <dbReference type="Google" id="ProtNLM"/>
    </source>
</evidence>
<evidence type="ECO:0000256" key="2">
    <source>
        <dbReference type="ARBA" id="ARBA00022490"/>
    </source>
</evidence>
<dbReference type="PANTHER" id="PTHR43201">
    <property type="entry name" value="ACYL-COA SYNTHETASE"/>
    <property type="match status" value="1"/>
</dbReference>
<dbReference type="GO" id="GO:0006631">
    <property type="term" value="P:fatty acid metabolic process"/>
    <property type="evidence" value="ECO:0007669"/>
    <property type="project" value="TreeGrafter"/>
</dbReference>
<organism evidence="5 6">
    <name type="scientific">Rhamnella rubrinervis</name>
    <dbReference type="NCBI Taxonomy" id="2594499"/>
    <lineage>
        <taxon>Eukaryota</taxon>
        <taxon>Viridiplantae</taxon>
        <taxon>Streptophyta</taxon>
        <taxon>Embryophyta</taxon>
        <taxon>Tracheophyta</taxon>
        <taxon>Spermatophyta</taxon>
        <taxon>Magnoliopsida</taxon>
        <taxon>eudicotyledons</taxon>
        <taxon>Gunneridae</taxon>
        <taxon>Pentapetalae</taxon>
        <taxon>rosids</taxon>
        <taxon>fabids</taxon>
        <taxon>Rosales</taxon>
        <taxon>Rhamnaceae</taxon>
        <taxon>rhamnoid group</taxon>
        <taxon>Rhamneae</taxon>
        <taxon>Rhamnella</taxon>
    </lineage>
</organism>
<comment type="caution">
    <text evidence="5">The sequence shown here is derived from an EMBL/GenBank/DDBJ whole genome shotgun (WGS) entry which is preliminary data.</text>
</comment>
<dbReference type="InterPro" id="IPR045851">
    <property type="entry name" value="AMP-bd_C_sf"/>
</dbReference>
<dbReference type="GO" id="GO:0005737">
    <property type="term" value="C:cytoplasm"/>
    <property type="evidence" value="ECO:0007669"/>
    <property type="project" value="UniProtKB-SubCell"/>
</dbReference>
<dbReference type="InterPro" id="IPR025110">
    <property type="entry name" value="AMP-bd_C"/>
</dbReference>
<dbReference type="InterPro" id="IPR000873">
    <property type="entry name" value="AMP-dep_synth/lig_dom"/>
</dbReference>
<dbReference type="SUPFAM" id="SSF56801">
    <property type="entry name" value="Acetyl-CoA synthetase-like"/>
    <property type="match status" value="1"/>
</dbReference>
<evidence type="ECO:0000313" key="5">
    <source>
        <dbReference type="EMBL" id="KAF3450298.1"/>
    </source>
</evidence>
<evidence type="ECO:0000313" key="6">
    <source>
        <dbReference type="Proteomes" id="UP000796880"/>
    </source>
</evidence>
<dbReference type="PROSITE" id="PS00455">
    <property type="entry name" value="AMP_BINDING"/>
    <property type="match status" value="1"/>
</dbReference>
<comment type="subcellular location">
    <subcellularLocation>
        <location evidence="1">Cytoplasm</location>
    </subcellularLocation>
</comment>
<dbReference type="Gene3D" id="3.40.50.12780">
    <property type="entry name" value="N-terminal domain of ligase-like"/>
    <property type="match status" value="1"/>
</dbReference>
<dbReference type="AlphaFoldDB" id="A0A8K0HEH5"/>
<dbReference type="InterPro" id="IPR042099">
    <property type="entry name" value="ANL_N_sf"/>
</dbReference>
<accession>A0A8K0HEH5</accession>
<dbReference type="PANTHER" id="PTHR43201:SF32">
    <property type="entry name" value="2-SUCCINYLBENZOATE--COA LIGASE, CHLOROPLASTIC_PEROXISOMAL"/>
    <property type="match status" value="1"/>
</dbReference>
<dbReference type="Gene3D" id="3.30.300.30">
    <property type="match status" value="1"/>
</dbReference>